<name>A0A9W6ZEA3_9STRA</name>
<evidence type="ECO:0000256" key="1">
    <source>
        <dbReference type="SAM" id="Coils"/>
    </source>
</evidence>
<evidence type="ECO:0000313" key="4">
    <source>
        <dbReference type="Proteomes" id="UP001165082"/>
    </source>
</evidence>
<comment type="caution">
    <text evidence="3">The sequence shown here is derived from an EMBL/GenBank/DDBJ whole genome shotgun (WGS) entry which is preliminary data.</text>
</comment>
<accession>A0A9W6ZEA3</accession>
<keyword evidence="1" id="KW-0175">Coiled coil</keyword>
<feature type="region of interest" description="Disordered" evidence="2">
    <location>
        <begin position="239"/>
        <end position="268"/>
    </location>
</feature>
<evidence type="ECO:0000256" key="2">
    <source>
        <dbReference type="SAM" id="MobiDB-lite"/>
    </source>
</evidence>
<gene>
    <name evidence="3" type="ORF">TrRE_jg7389</name>
</gene>
<keyword evidence="4" id="KW-1185">Reference proteome</keyword>
<feature type="coiled-coil region" evidence="1">
    <location>
        <begin position="299"/>
        <end position="326"/>
    </location>
</feature>
<dbReference type="Proteomes" id="UP001165082">
    <property type="component" value="Unassembled WGS sequence"/>
</dbReference>
<dbReference type="OrthoDB" id="42462at2759"/>
<dbReference type="EMBL" id="BRXZ01003334">
    <property type="protein sequence ID" value="GMH52812.1"/>
    <property type="molecule type" value="Genomic_DNA"/>
</dbReference>
<sequence length="353" mass="41137">MCKTHYEIHLLDVSERRRNHSGFEGKCAAPRCKLQMFKAGLCKAHYHEHKRNLVDHGRKGGIGDAGREKDAEPEKPTFSREMILLRAKAKKEESRRRKDAEAADAFRIAQEERRAALERIKARQEGEDLVGNWNMEEKMKQLELENKALAENLNRVKENENMARLENKVLVEDLNKVKADERELQERMENLMNNIRAAEEEKERLYMENLENERARRAIEDAVQVAEERAVVAERLKEAMEKDAKASDAERERLRSEAERLRAAADDSKSNAEHDMVVIMEKNVLLENELTIQMERVEQENYNLKIAEALAKVEAEKNERLRLEGEERRRAMELEMLKGKNKGRERKGNGGLW</sequence>
<reference evidence="3" key="1">
    <citation type="submission" date="2022-07" db="EMBL/GenBank/DDBJ databases">
        <title>Genome analysis of Parmales, a sister group of diatoms, reveals the evolutionary specialization of diatoms from phago-mixotrophs to photoautotrophs.</title>
        <authorList>
            <person name="Ban H."/>
            <person name="Sato S."/>
            <person name="Yoshikawa S."/>
            <person name="Kazumasa Y."/>
            <person name="Nakamura Y."/>
            <person name="Ichinomiya M."/>
            <person name="Saitoh K."/>
            <person name="Sato N."/>
            <person name="Blanc-Mathieu R."/>
            <person name="Endo H."/>
            <person name="Kuwata A."/>
            <person name="Ogata H."/>
        </authorList>
    </citation>
    <scope>NUCLEOTIDE SEQUENCE</scope>
</reference>
<evidence type="ECO:0000313" key="3">
    <source>
        <dbReference type="EMBL" id="GMH52812.1"/>
    </source>
</evidence>
<feature type="region of interest" description="Disordered" evidence="2">
    <location>
        <begin position="334"/>
        <end position="353"/>
    </location>
</feature>
<dbReference type="AlphaFoldDB" id="A0A9W6ZEA3"/>
<organism evidence="3 4">
    <name type="scientific">Triparma retinervis</name>
    <dbReference type="NCBI Taxonomy" id="2557542"/>
    <lineage>
        <taxon>Eukaryota</taxon>
        <taxon>Sar</taxon>
        <taxon>Stramenopiles</taxon>
        <taxon>Ochrophyta</taxon>
        <taxon>Bolidophyceae</taxon>
        <taxon>Parmales</taxon>
        <taxon>Triparmaceae</taxon>
        <taxon>Triparma</taxon>
    </lineage>
</organism>
<protein>
    <submittedName>
        <fullName evidence="3">Uncharacterized protein</fullName>
    </submittedName>
</protein>
<proteinExistence type="predicted"/>